<dbReference type="PROSITE" id="PS50928">
    <property type="entry name" value="ABC_TM1"/>
    <property type="match status" value="1"/>
</dbReference>
<evidence type="ECO:0000256" key="5">
    <source>
        <dbReference type="ARBA" id="ARBA00022989"/>
    </source>
</evidence>
<dbReference type="GO" id="GO:0005886">
    <property type="term" value="C:plasma membrane"/>
    <property type="evidence" value="ECO:0007669"/>
    <property type="project" value="UniProtKB-SubCell"/>
</dbReference>
<dbReference type="Proteomes" id="UP000198282">
    <property type="component" value="Unassembled WGS sequence"/>
</dbReference>
<protein>
    <submittedName>
        <fullName evidence="9">Peptide/nickel transport system permease protein</fullName>
    </submittedName>
</protein>
<proteinExistence type="inferred from homology"/>
<reference evidence="9 10" key="1">
    <citation type="submission" date="2017-06" db="EMBL/GenBank/DDBJ databases">
        <authorList>
            <person name="Kim H.J."/>
            <person name="Triplett B.A."/>
        </authorList>
    </citation>
    <scope>NUCLEOTIDE SEQUENCE [LARGE SCALE GENOMIC DNA]</scope>
    <source>
        <strain evidence="9 10">CGMCC 4.2132</strain>
    </source>
</reference>
<dbReference type="PANTHER" id="PTHR43163:SF6">
    <property type="entry name" value="DIPEPTIDE TRANSPORT SYSTEM PERMEASE PROTEIN DPPB-RELATED"/>
    <property type="match status" value="1"/>
</dbReference>
<evidence type="ECO:0000256" key="6">
    <source>
        <dbReference type="ARBA" id="ARBA00023136"/>
    </source>
</evidence>
<keyword evidence="6 7" id="KW-0472">Membrane</keyword>
<feature type="transmembrane region" description="Helical" evidence="7">
    <location>
        <begin position="12"/>
        <end position="33"/>
    </location>
</feature>
<feature type="transmembrane region" description="Helical" evidence="7">
    <location>
        <begin position="279"/>
        <end position="305"/>
    </location>
</feature>
<feature type="domain" description="ABC transmembrane type-1" evidence="8">
    <location>
        <begin position="102"/>
        <end position="302"/>
    </location>
</feature>
<evidence type="ECO:0000256" key="1">
    <source>
        <dbReference type="ARBA" id="ARBA00004651"/>
    </source>
</evidence>
<feature type="transmembrane region" description="Helical" evidence="7">
    <location>
        <begin position="108"/>
        <end position="128"/>
    </location>
</feature>
<dbReference type="Pfam" id="PF19300">
    <property type="entry name" value="BPD_transp_1_N"/>
    <property type="match status" value="1"/>
</dbReference>
<dbReference type="InterPro" id="IPR045621">
    <property type="entry name" value="BPD_transp_1_N"/>
</dbReference>
<evidence type="ECO:0000313" key="9">
    <source>
        <dbReference type="EMBL" id="SNS04720.1"/>
    </source>
</evidence>
<keyword evidence="2 7" id="KW-0813">Transport</keyword>
<dbReference type="InterPro" id="IPR000515">
    <property type="entry name" value="MetI-like"/>
</dbReference>
<evidence type="ECO:0000256" key="2">
    <source>
        <dbReference type="ARBA" id="ARBA00022448"/>
    </source>
</evidence>
<dbReference type="CDD" id="cd06261">
    <property type="entry name" value="TM_PBP2"/>
    <property type="match status" value="1"/>
</dbReference>
<organism evidence="9 10">
    <name type="scientific">Streptosporangium subroseum</name>
    <dbReference type="NCBI Taxonomy" id="106412"/>
    <lineage>
        <taxon>Bacteria</taxon>
        <taxon>Bacillati</taxon>
        <taxon>Actinomycetota</taxon>
        <taxon>Actinomycetes</taxon>
        <taxon>Streptosporangiales</taxon>
        <taxon>Streptosporangiaceae</taxon>
        <taxon>Streptosporangium</taxon>
    </lineage>
</organism>
<dbReference type="EMBL" id="FZOD01000003">
    <property type="protein sequence ID" value="SNS04720.1"/>
    <property type="molecule type" value="Genomic_DNA"/>
</dbReference>
<dbReference type="RefSeq" id="WP_089205787.1">
    <property type="nucleotide sequence ID" value="NZ_FZOD01000003.1"/>
</dbReference>
<evidence type="ECO:0000256" key="3">
    <source>
        <dbReference type="ARBA" id="ARBA00022475"/>
    </source>
</evidence>
<feature type="transmembrane region" description="Helical" evidence="7">
    <location>
        <begin position="180"/>
        <end position="198"/>
    </location>
</feature>
<evidence type="ECO:0000259" key="8">
    <source>
        <dbReference type="PROSITE" id="PS50928"/>
    </source>
</evidence>
<evidence type="ECO:0000256" key="7">
    <source>
        <dbReference type="RuleBase" id="RU363032"/>
    </source>
</evidence>
<name>A0A239BA34_9ACTN</name>
<dbReference type="GO" id="GO:0071916">
    <property type="term" value="F:dipeptide transmembrane transporter activity"/>
    <property type="evidence" value="ECO:0007669"/>
    <property type="project" value="TreeGrafter"/>
</dbReference>
<comment type="similarity">
    <text evidence="7">Belongs to the binding-protein-dependent transport system permease family.</text>
</comment>
<dbReference type="Gene3D" id="1.10.3720.10">
    <property type="entry name" value="MetI-like"/>
    <property type="match status" value="1"/>
</dbReference>
<keyword evidence="4 7" id="KW-0812">Transmembrane</keyword>
<keyword evidence="10" id="KW-1185">Reference proteome</keyword>
<dbReference type="AlphaFoldDB" id="A0A239BA34"/>
<evidence type="ECO:0000256" key="4">
    <source>
        <dbReference type="ARBA" id="ARBA00022692"/>
    </source>
</evidence>
<sequence>MRNKILRLVGGRLIAGVGVLWGAATLTFLVLYFTPGDQAQAIVGGENAAPTPEVIAQVTAEYGLDQPWYAQYLSHLGRILHGDLGTSYRLHTPVTQAIGEQAGATLELALAAAVVGLTLSTVVALATAKRRRWIRGIASGSELVIASTPSFWLGILLLTVFSFGLRLFPATGSHGLQSLVLPALALALPIAGVLGHVLREALEEVLDEPFIVSARTRGLADLTVRLRHALRHALVPLITMTGYWVGALLGGAVITETLFTRQGIGRLLLSAVNAKDLPVVLGVVLLSAGIYVLLNLVVDLLYLVIDPRLRDAPATARPAVGGAS</sequence>
<dbReference type="PANTHER" id="PTHR43163">
    <property type="entry name" value="DIPEPTIDE TRANSPORT SYSTEM PERMEASE PROTEIN DPPB-RELATED"/>
    <property type="match status" value="1"/>
</dbReference>
<dbReference type="OrthoDB" id="9778910at2"/>
<keyword evidence="3" id="KW-1003">Cell membrane</keyword>
<evidence type="ECO:0000313" key="10">
    <source>
        <dbReference type="Proteomes" id="UP000198282"/>
    </source>
</evidence>
<dbReference type="Pfam" id="PF00528">
    <property type="entry name" value="BPD_transp_1"/>
    <property type="match status" value="1"/>
</dbReference>
<dbReference type="SUPFAM" id="SSF161098">
    <property type="entry name" value="MetI-like"/>
    <property type="match status" value="1"/>
</dbReference>
<gene>
    <name evidence="9" type="ORF">SAMN05216276_100366</name>
</gene>
<feature type="transmembrane region" description="Helical" evidence="7">
    <location>
        <begin position="234"/>
        <end position="259"/>
    </location>
</feature>
<feature type="transmembrane region" description="Helical" evidence="7">
    <location>
        <begin position="149"/>
        <end position="168"/>
    </location>
</feature>
<comment type="subcellular location">
    <subcellularLocation>
        <location evidence="1 7">Cell membrane</location>
        <topology evidence="1 7">Multi-pass membrane protein</topology>
    </subcellularLocation>
</comment>
<accession>A0A239BA34</accession>
<keyword evidence="5 7" id="KW-1133">Transmembrane helix</keyword>
<dbReference type="InterPro" id="IPR035906">
    <property type="entry name" value="MetI-like_sf"/>
</dbReference>